<dbReference type="Proteomes" id="UP000823771">
    <property type="component" value="Unassembled WGS sequence"/>
</dbReference>
<keyword evidence="1" id="KW-0472">Membrane</keyword>
<reference evidence="2" key="2">
    <citation type="journal article" date="2021" name="PeerJ">
        <title>Extensive microbial diversity within the chicken gut microbiome revealed by metagenomics and culture.</title>
        <authorList>
            <person name="Gilroy R."/>
            <person name="Ravi A."/>
            <person name="Getino M."/>
            <person name="Pursley I."/>
            <person name="Horton D.L."/>
            <person name="Alikhan N.F."/>
            <person name="Baker D."/>
            <person name="Gharbi K."/>
            <person name="Hall N."/>
            <person name="Watson M."/>
            <person name="Adriaenssens E.M."/>
            <person name="Foster-Nyarko E."/>
            <person name="Jarju S."/>
            <person name="Secka A."/>
            <person name="Antonio M."/>
            <person name="Oren A."/>
            <person name="Chaudhuri R.R."/>
            <person name="La Ragione R."/>
            <person name="Hildebrand F."/>
            <person name="Pallen M.J."/>
        </authorList>
    </citation>
    <scope>NUCLEOTIDE SEQUENCE</scope>
    <source>
        <strain evidence="2">2478</strain>
    </source>
</reference>
<keyword evidence="1" id="KW-1133">Transmembrane helix</keyword>
<name>A0A9D9NMG6_9BACT</name>
<reference evidence="2" key="1">
    <citation type="submission" date="2020-10" db="EMBL/GenBank/DDBJ databases">
        <authorList>
            <person name="Gilroy R."/>
        </authorList>
    </citation>
    <scope>NUCLEOTIDE SEQUENCE</scope>
    <source>
        <strain evidence="2">2478</strain>
    </source>
</reference>
<keyword evidence="1" id="KW-0812">Transmembrane</keyword>
<dbReference type="EMBL" id="JADILZ010000079">
    <property type="protein sequence ID" value="MBO8478892.1"/>
    <property type="molecule type" value="Genomic_DNA"/>
</dbReference>
<gene>
    <name evidence="2" type="ORF">IAB80_08410</name>
</gene>
<protein>
    <submittedName>
        <fullName evidence="2">Uncharacterized protein</fullName>
    </submittedName>
</protein>
<sequence>MRQDREFYRDLAARYLEADTTAEEEKALAEYLARYAESAEDKALARLLMLEHHGYLHVSGPCADMEEDACVPLSDEAEKEFDRMVSGRRPAVRRTVMREPAWKRILWYVSLPACAAIALAVALLHTGSGSDPEPETPFVSGKGHLDALCLAGNMQSLMDIADGHIVSVSAVPSGDAALVTARFTDGTSRLYIMTYNGDEGSASLVALNE</sequence>
<feature type="transmembrane region" description="Helical" evidence="1">
    <location>
        <begin position="105"/>
        <end position="124"/>
    </location>
</feature>
<comment type="caution">
    <text evidence="2">The sequence shown here is derived from an EMBL/GenBank/DDBJ whole genome shotgun (WGS) entry which is preliminary data.</text>
</comment>
<organism evidence="2 3">
    <name type="scientific">Candidatus Cryptobacteroides excrementipullorum</name>
    <dbReference type="NCBI Taxonomy" id="2840761"/>
    <lineage>
        <taxon>Bacteria</taxon>
        <taxon>Pseudomonadati</taxon>
        <taxon>Bacteroidota</taxon>
        <taxon>Bacteroidia</taxon>
        <taxon>Bacteroidales</taxon>
        <taxon>Candidatus Cryptobacteroides</taxon>
    </lineage>
</organism>
<evidence type="ECO:0000313" key="3">
    <source>
        <dbReference type="Proteomes" id="UP000823771"/>
    </source>
</evidence>
<evidence type="ECO:0000256" key="1">
    <source>
        <dbReference type="SAM" id="Phobius"/>
    </source>
</evidence>
<evidence type="ECO:0000313" key="2">
    <source>
        <dbReference type="EMBL" id="MBO8478892.1"/>
    </source>
</evidence>
<dbReference type="AlphaFoldDB" id="A0A9D9NMG6"/>
<accession>A0A9D9NMG6</accession>
<proteinExistence type="predicted"/>